<sequence>MAGRHRAVSERSKALRGIPIAVAVPAVIALGSVGTANAQAAPASASEPALESPSPVTHSIRAASISAPVSAVGIPEFRAAVEPVAAQSTPAGSPVARATEIAGVNENAAVIGQTAGQIIGGLSGALLGGAAGAVLATPLSAGAAAPIGIVAGGIIGGVIGTYAGYYVGTLLGSEVAERAPQIVPNILP</sequence>
<keyword evidence="2" id="KW-1185">Reference proteome</keyword>
<organism evidence="1 2">
    <name type="scientific">Nocardia bovistercoris</name>
    <dbReference type="NCBI Taxonomy" id="2785916"/>
    <lineage>
        <taxon>Bacteria</taxon>
        <taxon>Bacillati</taxon>
        <taxon>Actinomycetota</taxon>
        <taxon>Actinomycetes</taxon>
        <taxon>Mycobacteriales</taxon>
        <taxon>Nocardiaceae</taxon>
        <taxon>Nocardia</taxon>
    </lineage>
</organism>
<dbReference type="RefSeq" id="WP_196153153.1">
    <property type="nucleotide sequence ID" value="NZ_JADMLG010000018.1"/>
</dbReference>
<evidence type="ECO:0000313" key="1">
    <source>
        <dbReference type="EMBL" id="MBH0780846.1"/>
    </source>
</evidence>
<dbReference type="EMBL" id="JADMLG010000018">
    <property type="protein sequence ID" value="MBH0780846.1"/>
    <property type="molecule type" value="Genomic_DNA"/>
</dbReference>
<evidence type="ECO:0000313" key="2">
    <source>
        <dbReference type="Proteomes" id="UP000655751"/>
    </source>
</evidence>
<dbReference type="Proteomes" id="UP000655751">
    <property type="component" value="Unassembled WGS sequence"/>
</dbReference>
<evidence type="ECO:0008006" key="3">
    <source>
        <dbReference type="Google" id="ProtNLM"/>
    </source>
</evidence>
<dbReference type="AlphaFoldDB" id="A0A931N6S4"/>
<gene>
    <name evidence="1" type="ORF">IT779_31705</name>
</gene>
<comment type="caution">
    <text evidence="1">The sequence shown here is derived from an EMBL/GenBank/DDBJ whole genome shotgun (WGS) entry which is preliminary data.</text>
</comment>
<accession>A0A931N6S4</accession>
<proteinExistence type="predicted"/>
<name>A0A931N6S4_9NOCA</name>
<protein>
    <recommendedName>
        <fullName evidence="3">Glycine zipper domain-containing protein</fullName>
    </recommendedName>
</protein>
<reference evidence="1" key="1">
    <citation type="submission" date="2020-11" db="EMBL/GenBank/DDBJ databases">
        <title>Nocardia NEAU-351.nov., a novel actinomycete isolated from the cow dung.</title>
        <authorList>
            <person name="Zhang X."/>
        </authorList>
    </citation>
    <scope>NUCLEOTIDE SEQUENCE</scope>
    <source>
        <strain evidence="1">NEAU-351</strain>
    </source>
</reference>